<name>A0AAE0YF24_9GAST</name>
<comment type="caution">
    <text evidence="1">The sequence shown here is derived from an EMBL/GenBank/DDBJ whole genome shotgun (WGS) entry which is preliminary data.</text>
</comment>
<protein>
    <submittedName>
        <fullName evidence="1">Uncharacterized protein</fullName>
    </submittedName>
</protein>
<organism evidence="1 2">
    <name type="scientific">Elysia crispata</name>
    <name type="common">lettuce slug</name>
    <dbReference type="NCBI Taxonomy" id="231223"/>
    <lineage>
        <taxon>Eukaryota</taxon>
        <taxon>Metazoa</taxon>
        <taxon>Spiralia</taxon>
        <taxon>Lophotrochozoa</taxon>
        <taxon>Mollusca</taxon>
        <taxon>Gastropoda</taxon>
        <taxon>Heterobranchia</taxon>
        <taxon>Euthyneura</taxon>
        <taxon>Panpulmonata</taxon>
        <taxon>Sacoglossa</taxon>
        <taxon>Placobranchoidea</taxon>
        <taxon>Plakobranchidae</taxon>
        <taxon>Elysia</taxon>
    </lineage>
</organism>
<gene>
    <name evidence="1" type="ORF">RRG08_030761</name>
</gene>
<sequence length="173" mass="19476">MPALHTTHHLQAVLCNQIPHLAETLEVPLAAQTHGPAPYRTTAIEKQQGVMLRSHFLAESSKYMRLFTGRDFTKVTVRTTSSNTRTRCAGKVQTLVWFPTYVLLFPVHLYKPFLSVWTVQKTEELSEDSVFKNGVGEWSNDMAAGMMPLDQEEAAFGDVVREIPGNNGNNHRH</sequence>
<keyword evidence="2" id="KW-1185">Reference proteome</keyword>
<reference evidence="1" key="1">
    <citation type="journal article" date="2023" name="G3 (Bethesda)">
        <title>A reference genome for the long-term kleptoplast-retaining sea slug Elysia crispata morphotype clarki.</title>
        <authorList>
            <person name="Eastman K.E."/>
            <person name="Pendleton A.L."/>
            <person name="Shaikh M.A."/>
            <person name="Suttiyut T."/>
            <person name="Ogas R."/>
            <person name="Tomko P."/>
            <person name="Gavelis G."/>
            <person name="Widhalm J.R."/>
            <person name="Wisecaver J.H."/>
        </authorList>
    </citation>
    <scope>NUCLEOTIDE SEQUENCE</scope>
    <source>
        <strain evidence="1">ECLA1</strain>
    </source>
</reference>
<dbReference type="AlphaFoldDB" id="A0AAE0YF24"/>
<evidence type="ECO:0000313" key="2">
    <source>
        <dbReference type="Proteomes" id="UP001283361"/>
    </source>
</evidence>
<proteinExistence type="predicted"/>
<evidence type="ECO:0000313" key="1">
    <source>
        <dbReference type="EMBL" id="KAK3743639.1"/>
    </source>
</evidence>
<dbReference type="EMBL" id="JAWDGP010006299">
    <property type="protein sequence ID" value="KAK3743639.1"/>
    <property type="molecule type" value="Genomic_DNA"/>
</dbReference>
<accession>A0AAE0YF24</accession>
<dbReference type="Proteomes" id="UP001283361">
    <property type="component" value="Unassembled WGS sequence"/>
</dbReference>